<dbReference type="Pfam" id="PF25382">
    <property type="entry name" value="PH_CERK"/>
    <property type="match status" value="1"/>
</dbReference>
<dbReference type="GeneTree" id="ENSGT00940000156976"/>
<evidence type="ECO:0000259" key="2">
    <source>
        <dbReference type="PROSITE" id="PS50146"/>
    </source>
</evidence>
<accession>A0A670KNZ5</accession>
<dbReference type="InterPro" id="IPR016064">
    <property type="entry name" value="NAD/diacylglycerol_kinase_sf"/>
</dbReference>
<feature type="region of interest" description="Disordered" evidence="1">
    <location>
        <begin position="61"/>
        <end position="99"/>
    </location>
</feature>
<dbReference type="PANTHER" id="PTHR12358:SF95">
    <property type="entry name" value="CERAMIDE KINASE"/>
    <property type="match status" value="1"/>
</dbReference>
<evidence type="ECO:0000313" key="3">
    <source>
        <dbReference type="Ensembl" id="ENSPMRP00000036757.1"/>
    </source>
</evidence>
<evidence type="ECO:0000256" key="1">
    <source>
        <dbReference type="SAM" id="MobiDB-lite"/>
    </source>
</evidence>
<dbReference type="Gene3D" id="3.40.50.10330">
    <property type="entry name" value="Probable inorganic polyphosphate/atp-NAD kinase, domain 1"/>
    <property type="match status" value="1"/>
</dbReference>
<reference evidence="3" key="2">
    <citation type="submission" date="2025-08" db="UniProtKB">
        <authorList>
            <consortium name="Ensembl"/>
        </authorList>
    </citation>
    <scope>IDENTIFICATION</scope>
</reference>
<dbReference type="AlphaFoldDB" id="A0A670KNZ5"/>
<dbReference type="InterPro" id="IPR001206">
    <property type="entry name" value="Diacylglycerol_kinase_cat_dom"/>
</dbReference>
<dbReference type="GO" id="GO:0001729">
    <property type="term" value="F:ceramide kinase activity"/>
    <property type="evidence" value="ECO:0007669"/>
    <property type="project" value="TreeGrafter"/>
</dbReference>
<name>A0A670KNZ5_PODMU</name>
<dbReference type="Gene3D" id="2.60.200.40">
    <property type="match status" value="1"/>
</dbReference>
<reference evidence="3 4" key="1">
    <citation type="journal article" date="2019" name="Proc. Natl. Acad. Sci. U.S.A.">
        <title>Regulatory changes in pterin and carotenoid genes underlie balanced color polymorphisms in the wall lizard.</title>
        <authorList>
            <person name="Andrade P."/>
            <person name="Pinho C."/>
            <person name="Perez I de Lanuza G."/>
            <person name="Afonso S."/>
            <person name="Brejcha J."/>
            <person name="Rubin C.J."/>
            <person name="Wallerman O."/>
            <person name="Pereira P."/>
            <person name="Sabatino S.J."/>
            <person name="Bellati A."/>
            <person name="Pellitteri-Rosa D."/>
            <person name="Bosakova Z."/>
            <person name="Bunikis I."/>
            <person name="Carretero M.A."/>
            <person name="Feiner N."/>
            <person name="Marsik P."/>
            <person name="Pauperio F."/>
            <person name="Salvi D."/>
            <person name="Soler L."/>
            <person name="While G.M."/>
            <person name="Uller T."/>
            <person name="Font E."/>
            <person name="Andersson L."/>
            <person name="Carneiro M."/>
        </authorList>
    </citation>
    <scope>NUCLEOTIDE SEQUENCE</scope>
</reference>
<sequence length="630" mass="68523">MPGKCSLPSRGKQRLYLRPGGAFLWWLLSKRAPVKNGAGEALPAESLRPVWAGLGLPRRRLGGFPGSPAPGRRPSRPAAGKGPGRAGGGGGGGARGERAGRAMRETFLRCPLRTAAGRVLVSLPPGGEFLLGTPELVGRTSGQGFCIPVQEMVAVRLGATRDGEEDPPEAESCFTVFFVQREKQECWRLGMLEFTAPPKSQLAVRWVNALQSWIHHHGVTRPKSLLVFINPVGGRGRAVEIYQGQVAPLFTLAGIHVQVLETCHANEARDYILQQDLSDFDGLVSVGGDGTFNELMHALIDRTQQKAGGSENDIDAELLSPRLRIGIIPAGSTDCICFATVGTNDPITSALHIVIGDSQPMDVCSIWHNGKLLRYSVSLVGYGFYGDVVSTSEKYRWMGPMRYTYAGAKALLRNCSYEGTVEFQVARTEEANPRDQTRCRSGCAVCSESSKQLPAGTEEENLSEPEQHKDGEWQQVQGRFLAVNLTSMSSACPKSPEGLSPCAHLADGTADLILVHECSALSFLRHLTRHTNGSDQFDLPFVSVYRVRAIRFTSKVEDHKDGEPVVQRRKGLCGGQCQEEPPTSCWTCDGETLQHTDISVRVHGRLIHLFARGIEQAPCRLPADPREGQS</sequence>
<dbReference type="Pfam" id="PF00781">
    <property type="entry name" value="DAGK_cat"/>
    <property type="match status" value="1"/>
</dbReference>
<dbReference type="PROSITE" id="PS50146">
    <property type="entry name" value="DAGK"/>
    <property type="match status" value="1"/>
</dbReference>
<feature type="compositionally biased region" description="Gly residues" evidence="1">
    <location>
        <begin position="81"/>
        <end position="94"/>
    </location>
</feature>
<dbReference type="Proteomes" id="UP000472272">
    <property type="component" value="Chromosome 17"/>
</dbReference>
<dbReference type="Ensembl" id="ENSPMRT00000038927.1">
    <property type="protein sequence ID" value="ENSPMRP00000036757.1"/>
    <property type="gene ID" value="ENSPMRG00000023674.1"/>
</dbReference>
<keyword evidence="4" id="KW-1185">Reference proteome</keyword>
<dbReference type="InterPro" id="IPR017438">
    <property type="entry name" value="ATP-NAD_kinase_N"/>
</dbReference>
<dbReference type="Pfam" id="PF19280">
    <property type="entry name" value="CERK_C"/>
    <property type="match status" value="1"/>
</dbReference>
<dbReference type="SMART" id="SM00046">
    <property type="entry name" value="DAGKc"/>
    <property type="match status" value="1"/>
</dbReference>
<dbReference type="PANTHER" id="PTHR12358">
    <property type="entry name" value="SPHINGOSINE KINASE"/>
    <property type="match status" value="1"/>
</dbReference>
<feature type="compositionally biased region" description="Low complexity" evidence="1">
    <location>
        <begin position="69"/>
        <end position="80"/>
    </location>
</feature>
<dbReference type="InterPro" id="IPR057465">
    <property type="entry name" value="CERK_PH"/>
</dbReference>
<organism evidence="3 4">
    <name type="scientific">Podarcis muralis</name>
    <name type="common">Wall lizard</name>
    <name type="synonym">Lacerta muralis</name>
    <dbReference type="NCBI Taxonomy" id="64176"/>
    <lineage>
        <taxon>Eukaryota</taxon>
        <taxon>Metazoa</taxon>
        <taxon>Chordata</taxon>
        <taxon>Craniata</taxon>
        <taxon>Vertebrata</taxon>
        <taxon>Euteleostomi</taxon>
        <taxon>Lepidosauria</taxon>
        <taxon>Squamata</taxon>
        <taxon>Bifurcata</taxon>
        <taxon>Unidentata</taxon>
        <taxon>Episquamata</taxon>
        <taxon>Laterata</taxon>
        <taxon>Lacertibaenia</taxon>
        <taxon>Lacertidae</taxon>
        <taxon>Podarcis</taxon>
    </lineage>
</organism>
<dbReference type="InterPro" id="IPR050187">
    <property type="entry name" value="Lipid_Phosphate_FormReg"/>
</dbReference>
<proteinExistence type="predicted"/>
<reference evidence="3" key="3">
    <citation type="submission" date="2025-09" db="UniProtKB">
        <authorList>
            <consortium name="Ensembl"/>
        </authorList>
    </citation>
    <scope>IDENTIFICATION</scope>
</reference>
<dbReference type="GO" id="GO:0006672">
    <property type="term" value="P:ceramide metabolic process"/>
    <property type="evidence" value="ECO:0007669"/>
    <property type="project" value="TreeGrafter"/>
</dbReference>
<dbReference type="InterPro" id="IPR045363">
    <property type="entry name" value="CERK_C"/>
</dbReference>
<dbReference type="GO" id="GO:0016020">
    <property type="term" value="C:membrane"/>
    <property type="evidence" value="ECO:0007669"/>
    <property type="project" value="GOC"/>
</dbReference>
<dbReference type="SUPFAM" id="SSF111331">
    <property type="entry name" value="NAD kinase/diacylglycerol kinase-like"/>
    <property type="match status" value="1"/>
</dbReference>
<protein>
    <recommendedName>
        <fullName evidence="2">DAGKc domain-containing protein</fullName>
    </recommendedName>
</protein>
<feature type="domain" description="DAGKc" evidence="2">
    <location>
        <begin position="220"/>
        <end position="370"/>
    </location>
</feature>
<evidence type="ECO:0000313" key="4">
    <source>
        <dbReference type="Proteomes" id="UP000472272"/>
    </source>
</evidence>